<keyword evidence="2" id="KW-0677">Repeat</keyword>
<dbReference type="SMART" id="SM00365">
    <property type="entry name" value="LRR_SD22"/>
    <property type="match status" value="9"/>
</dbReference>
<dbReference type="EMBL" id="CATOUU010000205">
    <property type="protein sequence ID" value="CAI9920924.1"/>
    <property type="molecule type" value="Genomic_DNA"/>
</dbReference>
<dbReference type="SMART" id="SM00369">
    <property type="entry name" value="LRR_TYP"/>
    <property type="match status" value="4"/>
</dbReference>
<dbReference type="EMBL" id="CAXDID020000335">
    <property type="protein sequence ID" value="CAL6078607.1"/>
    <property type="molecule type" value="Genomic_DNA"/>
</dbReference>
<dbReference type="InterPro" id="IPR001611">
    <property type="entry name" value="Leu-rich_rpt"/>
</dbReference>
<dbReference type="Gene3D" id="3.80.10.10">
    <property type="entry name" value="Ribonuclease Inhibitor"/>
    <property type="match status" value="4"/>
</dbReference>
<protein>
    <submittedName>
        <fullName evidence="3">Leucine-rich repeat protein</fullName>
    </submittedName>
    <submittedName>
        <fullName evidence="4">Leucine-rich_repeat protein</fullName>
    </submittedName>
</protein>
<dbReference type="SUPFAM" id="SSF52058">
    <property type="entry name" value="L domain-like"/>
    <property type="match status" value="2"/>
</dbReference>
<name>A0AA86NKS7_9EUKA</name>
<keyword evidence="1" id="KW-0433">Leucine-rich repeat</keyword>
<dbReference type="InterPro" id="IPR025875">
    <property type="entry name" value="Leu-rich_rpt_4"/>
</dbReference>
<reference evidence="3" key="1">
    <citation type="submission" date="2023-06" db="EMBL/GenBank/DDBJ databases">
        <authorList>
            <person name="Kurt Z."/>
        </authorList>
    </citation>
    <scope>NUCLEOTIDE SEQUENCE</scope>
</reference>
<dbReference type="AlphaFoldDB" id="A0AA86NKS7"/>
<dbReference type="InterPro" id="IPR032675">
    <property type="entry name" value="LRR_dom_sf"/>
</dbReference>
<gene>
    <name evidence="4" type="ORF">HINF_LOCUS58985</name>
    <name evidence="3" type="ORF">HINF_LOCUS8569</name>
</gene>
<sequence length="938" mass="109528">MKQTHNKIEKFRLLTDVTKQTDYYVRDGIIFNFEDFSSEQVDKIPNFMTSLKIVNGHLCSTLGINLHVNITYLDLHGNYLRDVDLKFLINLEYLDLSANYLQELDSISGNTKIKTLNLMFNEIKNVDFVATLPQLKEFNIEENMVQDLQPIYNHPNFCPQWDQYQKDDVVEEKIRIQVNAWYSHNMAEKYSCQLEEKDGFKYLNIINDQDLIQTHFVDYLKKLKPQEKYIDSEIEIKLDKLFIYQCNNIAFMPNSQILNQIWICNSNINSLSGILKMYQLNNITFRQCNLFRIQEKLELTELPYLSYLDVCQNGLDKFQFVCNKKLTSLNISQNNLKSLAGIQDLLSLTILDVSGNTLESVSELEYLKDLTELNISFNVIDSIQCLHRLQKLVYFNMMRNKVMDIEVCTKMKNLMDLRTNRNRIQNQYVLAEHPNVTESWISEQLEVDENDKEGQKLKELSKNSNMIEKYGNQVKNNSLEVKNDQFIKNLRFSDLINVTKELSISQCKNVIFEVVPVLVQNLKVNSSALQNIFGLEQMTQVTSLELSDNLLEDVIEIQELTKLTRLVLSNNRISRLHWIKALTQLRYLDIQNNKFVSVECLKDVQSIKELFIQGNMIQDADYLKLLQYYNEKWISPQKDFTTEDVEYYLGPNSTQQMVNDCAVKFISAKKYMSIALKNKSNVVDQNLLIKCDNDDIDSSFVSFMCDLLDKKIQSISVENCPKLQCRVFHRITSLTITSCKLNNIRNLTTSLINIDLGFNNLKDVTELGELFNLQKLVLRNNNIQNLDCLKALFKLTYVDVRNNKLMQINFIKHLPLLSELFIDGNTICDLSCVVNDPKCQNSIAIQNNPAFDTDSIDILDYLECTKQLSTDFKVLLHLWIYSVTQRMKQRDEIPQYKNLVQTIDKYKNKIEQKIWIFVQNLPDLEQVDCPYDFSGNLF</sequence>
<evidence type="ECO:0000313" key="4">
    <source>
        <dbReference type="EMBL" id="CAL6078607.1"/>
    </source>
</evidence>
<dbReference type="Pfam" id="PF12799">
    <property type="entry name" value="LRR_4"/>
    <property type="match status" value="1"/>
</dbReference>
<evidence type="ECO:0000256" key="1">
    <source>
        <dbReference type="ARBA" id="ARBA00022614"/>
    </source>
</evidence>
<dbReference type="PANTHER" id="PTHR46652:SF3">
    <property type="entry name" value="LEUCINE-RICH REPEAT-CONTAINING PROTEIN 9"/>
    <property type="match status" value="1"/>
</dbReference>
<proteinExistence type="predicted"/>
<dbReference type="PROSITE" id="PS51450">
    <property type="entry name" value="LRR"/>
    <property type="match status" value="6"/>
</dbReference>
<dbReference type="Proteomes" id="UP001642409">
    <property type="component" value="Unassembled WGS sequence"/>
</dbReference>
<dbReference type="PANTHER" id="PTHR46652">
    <property type="entry name" value="LEUCINE-RICH REPEAT AND IQ DOMAIN-CONTAINING PROTEIN 1-RELATED"/>
    <property type="match status" value="1"/>
</dbReference>
<dbReference type="InterPro" id="IPR003591">
    <property type="entry name" value="Leu-rich_rpt_typical-subtyp"/>
</dbReference>
<evidence type="ECO:0000313" key="5">
    <source>
        <dbReference type="Proteomes" id="UP001642409"/>
    </source>
</evidence>
<dbReference type="InterPro" id="IPR050836">
    <property type="entry name" value="SDS22/Internalin_LRR"/>
</dbReference>
<organism evidence="3">
    <name type="scientific">Hexamita inflata</name>
    <dbReference type="NCBI Taxonomy" id="28002"/>
    <lineage>
        <taxon>Eukaryota</taxon>
        <taxon>Metamonada</taxon>
        <taxon>Diplomonadida</taxon>
        <taxon>Hexamitidae</taxon>
        <taxon>Hexamitinae</taxon>
        <taxon>Hexamita</taxon>
    </lineage>
</organism>
<comment type="caution">
    <text evidence="3">The sequence shown here is derived from an EMBL/GenBank/DDBJ whole genome shotgun (WGS) entry which is preliminary data.</text>
</comment>
<evidence type="ECO:0000313" key="3">
    <source>
        <dbReference type="EMBL" id="CAI9920924.1"/>
    </source>
</evidence>
<evidence type="ECO:0000256" key="2">
    <source>
        <dbReference type="ARBA" id="ARBA00022737"/>
    </source>
</evidence>
<accession>A0AA86NKS7</accession>
<keyword evidence="5" id="KW-1185">Reference proteome</keyword>
<reference evidence="4 5" key="2">
    <citation type="submission" date="2024-07" db="EMBL/GenBank/DDBJ databases">
        <authorList>
            <person name="Akdeniz Z."/>
        </authorList>
    </citation>
    <scope>NUCLEOTIDE SEQUENCE [LARGE SCALE GENOMIC DNA]</scope>
</reference>